<dbReference type="Proteomes" id="UP000199116">
    <property type="component" value="Unassembled WGS sequence"/>
</dbReference>
<dbReference type="InterPro" id="IPR000424">
    <property type="entry name" value="Primosome_PriB/ssb"/>
</dbReference>
<dbReference type="NCBIfam" id="TIGR00621">
    <property type="entry name" value="ssb"/>
    <property type="match status" value="1"/>
</dbReference>
<dbReference type="InterPro" id="IPR011344">
    <property type="entry name" value="ssDNA-bd"/>
</dbReference>
<protein>
    <recommendedName>
        <fullName evidence="2 3">Single-stranded DNA-binding protein</fullName>
        <shortName evidence="2">SSB</shortName>
    </recommendedName>
</protein>
<proteinExistence type="inferred from homology"/>
<evidence type="ECO:0000256" key="1">
    <source>
        <dbReference type="ARBA" id="ARBA00023125"/>
    </source>
</evidence>
<dbReference type="InterPro" id="IPR012340">
    <property type="entry name" value="NA-bd_OB-fold"/>
</dbReference>
<dbReference type="GO" id="GO:0006260">
    <property type="term" value="P:DNA replication"/>
    <property type="evidence" value="ECO:0007669"/>
    <property type="project" value="InterPro"/>
</dbReference>
<evidence type="ECO:0000313" key="5">
    <source>
        <dbReference type="EMBL" id="SFF68577.1"/>
    </source>
</evidence>
<organism evidence="5 6">
    <name type="scientific">Salegentibacter agarivorans</name>
    <dbReference type="NCBI Taxonomy" id="345907"/>
    <lineage>
        <taxon>Bacteria</taxon>
        <taxon>Pseudomonadati</taxon>
        <taxon>Bacteroidota</taxon>
        <taxon>Flavobacteriia</taxon>
        <taxon>Flavobacteriales</taxon>
        <taxon>Flavobacteriaceae</taxon>
        <taxon>Salegentibacter</taxon>
    </lineage>
</organism>
<name>A0A1I2KTS0_9FLAO</name>
<reference evidence="6" key="1">
    <citation type="submission" date="2016-10" db="EMBL/GenBank/DDBJ databases">
        <authorList>
            <person name="Varghese N."/>
            <person name="Submissions S."/>
        </authorList>
    </citation>
    <scope>NUCLEOTIDE SEQUENCE [LARGE SCALE GENOMIC DNA]</scope>
    <source>
        <strain evidence="6">DSM 23515</strain>
    </source>
</reference>
<dbReference type="PROSITE" id="PS50935">
    <property type="entry name" value="SSB"/>
    <property type="match status" value="1"/>
</dbReference>
<evidence type="ECO:0000313" key="6">
    <source>
        <dbReference type="Proteomes" id="UP000199116"/>
    </source>
</evidence>
<comment type="subunit">
    <text evidence="2">Homotetramer.</text>
</comment>
<feature type="compositionally biased region" description="Polar residues" evidence="4">
    <location>
        <begin position="1"/>
        <end position="10"/>
    </location>
</feature>
<dbReference type="PANTHER" id="PTHR10302">
    <property type="entry name" value="SINGLE-STRANDED DNA-BINDING PROTEIN"/>
    <property type="match status" value="1"/>
</dbReference>
<feature type="region of interest" description="Disordered" evidence="4">
    <location>
        <begin position="1"/>
        <end position="20"/>
    </location>
</feature>
<keyword evidence="6" id="KW-1185">Reference proteome</keyword>
<dbReference type="SUPFAM" id="SSF50249">
    <property type="entry name" value="Nucleic acid-binding proteins"/>
    <property type="match status" value="1"/>
</dbReference>
<keyword evidence="1 2" id="KW-0238">DNA-binding</keyword>
<dbReference type="EMBL" id="FOOH01000004">
    <property type="protein sequence ID" value="SFF68577.1"/>
    <property type="molecule type" value="Genomic_DNA"/>
</dbReference>
<dbReference type="GO" id="GO:0009295">
    <property type="term" value="C:nucleoid"/>
    <property type="evidence" value="ECO:0007669"/>
    <property type="project" value="TreeGrafter"/>
</dbReference>
<dbReference type="PANTHER" id="PTHR10302:SF27">
    <property type="entry name" value="SINGLE-STRANDED DNA-BINDING PROTEIN"/>
    <property type="match status" value="1"/>
</dbReference>
<dbReference type="CDD" id="cd04496">
    <property type="entry name" value="SSB_OBF"/>
    <property type="match status" value="1"/>
</dbReference>
<accession>A0A1I2KTS0</accession>
<dbReference type="Gene3D" id="2.40.50.140">
    <property type="entry name" value="Nucleic acid-binding proteins"/>
    <property type="match status" value="1"/>
</dbReference>
<evidence type="ECO:0000256" key="4">
    <source>
        <dbReference type="SAM" id="MobiDB-lite"/>
    </source>
</evidence>
<dbReference type="AlphaFoldDB" id="A0A1I2KTS0"/>
<dbReference type="GO" id="GO:0003697">
    <property type="term" value="F:single-stranded DNA binding"/>
    <property type="evidence" value="ECO:0007669"/>
    <property type="project" value="UniProtKB-UniRule"/>
</dbReference>
<evidence type="ECO:0000256" key="2">
    <source>
        <dbReference type="HAMAP-Rule" id="MF_00984"/>
    </source>
</evidence>
<comment type="caution">
    <text evidence="2">Lacks conserved residue(s) required for the propagation of feature annotation.</text>
</comment>
<sequence>MKSFQNNIPGSQVKKSKKENAPDIISKSMFNQPALKGRYLNLLIMSNLRNQVQLIGNVGNAPETKNFENGKKVSSFSLATNEYYHKKGEKIQQTDWHNLVAWGKQAELIEKYVDKGKEVAIRGKLTSRSYETQSGEKRYVTEVLVNEILFLGNKENAEL</sequence>
<evidence type="ECO:0000256" key="3">
    <source>
        <dbReference type="RuleBase" id="RU000524"/>
    </source>
</evidence>
<dbReference type="HAMAP" id="MF_00984">
    <property type="entry name" value="SSB"/>
    <property type="match status" value="1"/>
</dbReference>
<dbReference type="Pfam" id="PF00436">
    <property type="entry name" value="SSB"/>
    <property type="match status" value="1"/>
</dbReference>
<gene>
    <name evidence="5" type="ORF">SAMN04488033_10496</name>
</gene>